<organism evidence="6 7">
    <name type="scientific">Buddleja alternifolia</name>
    <dbReference type="NCBI Taxonomy" id="168488"/>
    <lineage>
        <taxon>Eukaryota</taxon>
        <taxon>Viridiplantae</taxon>
        <taxon>Streptophyta</taxon>
        <taxon>Embryophyta</taxon>
        <taxon>Tracheophyta</taxon>
        <taxon>Spermatophyta</taxon>
        <taxon>Magnoliopsida</taxon>
        <taxon>eudicotyledons</taxon>
        <taxon>Gunneridae</taxon>
        <taxon>Pentapetalae</taxon>
        <taxon>asterids</taxon>
        <taxon>lamiids</taxon>
        <taxon>Lamiales</taxon>
        <taxon>Scrophulariaceae</taxon>
        <taxon>Buddlejeae</taxon>
        <taxon>Buddleja</taxon>
    </lineage>
</organism>
<evidence type="ECO:0000256" key="4">
    <source>
        <dbReference type="ARBA" id="ARBA00022964"/>
    </source>
</evidence>
<keyword evidence="3" id="KW-0479">Metal-binding</keyword>
<dbReference type="GO" id="GO:0016121">
    <property type="term" value="P:carotene catabolic process"/>
    <property type="evidence" value="ECO:0007669"/>
    <property type="project" value="TreeGrafter"/>
</dbReference>
<comment type="cofactor">
    <cofactor evidence="1">
        <name>Fe(2+)</name>
        <dbReference type="ChEBI" id="CHEBI:29033"/>
    </cofactor>
</comment>
<reference evidence="6" key="1">
    <citation type="submission" date="2019-10" db="EMBL/GenBank/DDBJ databases">
        <authorList>
            <person name="Zhang R."/>
            <person name="Pan Y."/>
            <person name="Wang J."/>
            <person name="Ma R."/>
            <person name="Yu S."/>
        </authorList>
    </citation>
    <scope>NUCLEOTIDE SEQUENCE</scope>
    <source>
        <strain evidence="6">LA-IB0</strain>
        <tissue evidence="6">Leaf</tissue>
    </source>
</reference>
<comment type="similarity">
    <text evidence="2">Belongs to the carotenoid oxygenase family.</text>
</comment>
<proteinExistence type="inferred from homology"/>
<dbReference type="InterPro" id="IPR004294">
    <property type="entry name" value="Carotenoid_Oase"/>
</dbReference>
<keyword evidence="4" id="KW-0223">Dioxygenase</keyword>
<evidence type="ECO:0000256" key="2">
    <source>
        <dbReference type="ARBA" id="ARBA00006787"/>
    </source>
</evidence>
<dbReference type="PANTHER" id="PTHR10543">
    <property type="entry name" value="BETA-CAROTENE DIOXYGENASE"/>
    <property type="match status" value="1"/>
</dbReference>
<keyword evidence="4" id="KW-0560">Oxidoreductase</keyword>
<keyword evidence="5" id="KW-0408">Iron</keyword>
<evidence type="ECO:0000313" key="6">
    <source>
        <dbReference type="EMBL" id="KAG8362910.1"/>
    </source>
</evidence>
<gene>
    <name evidence="6" type="ORF">BUALT_BualtUnG0025000</name>
</gene>
<evidence type="ECO:0000256" key="1">
    <source>
        <dbReference type="ARBA" id="ARBA00001954"/>
    </source>
</evidence>
<dbReference type="Pfam" id="PF03055">
    <property type="entry name" value="RPE65"/>
    <property type="match status" value="1"/>
</dbReference>
<dbReference type="PANTHER" id="PTHR10543:SF46">
    <property type="entry name" value="CAROTENOID CLEAVAGE DIOXYGENASE 4, CHLOROPLASTIC-RELATED"/>
    <property type="match status" value="1"/>
</dbReference>
<evidence type="ECO:0000256" key="3">
    <source>
        <dbReference type="ARBA" id="ARBA00022723"/>
    </source>
</evidence>
<accession>A0AAV6W7E0</accession>
<evidence type="ECO:0000313" key="7">
    <source>
        <dbReference type="Proteomes" id="UP000826271"/>
    </source>
</evidence>
<keyword evidence="7" id="KW-1185">Reference proteome</keyword>
<dbReference type="Proteomes" id="UP000826271">
    <property type="component" value="Unassembled WGS sequence"/>
</dbReference>
<name>A0AAV6W7E0_9LAMI</name>
<dbReference type="AlphaFoldDB" id="A0AAV6W7E0"/>
<dbReference type="GO" id="GO:0009570">
    <property type="term" value="C:chloroplast stroma"/>
    <property type="evidence" value="ECO:0007669"/>
    <property type="project" value="TreeGrafter"/>
</dbReference>
<protein>
    <recommendedName>
        <fullName evidence="8">Carotenoid oxygenase</fullName>
    </recommendedName>
</protein>
<dbReference type="GO" id="GO:0046872">
    <property type="term" value="F:metal ion binding"/>
    <property type="evidence" value="ECO:0007669"/>
    <property type="project" value="UniProtKB-KW"/>
</dbReference>
<evidence type="ECO:0008006" key="8">
    <source>
        <dbReference type="Google" id="ProtNLM"/>
    </source>
</evidence>
<sequence>MDALSSSFLMKPPHLLNLSSFTIQQNPKPKILANSPYNSTTFHLPKKIIIKHNPQTLKTPKNPLIQKRKNQSLLATIFNSLDDFISTFIDLPLHPSINPKHVLSGNYAPVDELPPTACTVMEGSLPSCLNGAYIRNGPNPQFTPRGPYHVFDGDGMLHMIKISQGKATFCSRYNKTYKYTVERDIGYPLFPSVFSSFNGLGASIARIGLSFARVLIGQFDPITHGLGTANTSLALFSGHIFALCESDLPYAIK</sequence>
<evidence type="ECO:0000256" key="5">
    <source>
        <dbReference type="ARBA" id="ARBA00023004"/>
    </source>
</evidence>
<dbReference type="GO" id="GO:0010436">
    <property type="term" value="F:carotenoid dioxygenase activity"/>
    <property type="evidence" value="ECO:0007669"/>
    <property type="project" value="TreeGrafter"/>
</dbReference>
<comment type="caution">
    <text evidence="6">The sequence shown here is derived from an EMBL/GenBank/DDBJ whole genome shotgun (WGS) entry which is preliminary data.</text>
</comment>
<dbReference type="EMBL" id="WHWC01000197">
    <property type="protein sequence ID" value="KAG8362910.1"/>
    <property type="molecule type" value="Genomic_DNA"/>
</dbReference>